<name>A0A427XXP3_9TREE</name>
<feature type="compositionally biased region" description="Polar residues" evidence="10">
    <location>
        <begin position="74"/>
        <end position="93"/>
    </location>
</feature>
<evidence type="ECO:0000256" key="8">
    <source>
        <dbReference type="ARBA" id="ARBA00023163"/>
    </source>
</evidence>
<keyword evidence="14" id="KW-1185">Reference proteome</keyword>
<feature type="domain" description="Arb2-like" evidence="12">
    <location>
        <begin position="481"/>
        <end position="734"/>
    </location>
</feature>
<dbReference type="InterPro" id="IPR037138">
    <property type="entry name" value="His_deacetylse_dom_sf"/>
</dbReference>
<feature type="domain" description="Histone deacetylase" evidence="11">
    <location>
        <begin position="188"/>
        <end position="423"/>
    </location>
</feature>
<comment type="similarity">
    <text evidence="2">Belongs to the histone deacetylase family. HD type 2 subfamily.</text>
</comment>
<dbReference type="GO" id="GO:0040029">
    <property type="term" value="P:epigenetic regulation of gene expression"/>
    <property type="evidence" value="ECO:0007669"/>
    <property type="project" value="TreeGrafter"/>
</dbReference>
<dbReference type="RefSeq" id="XP_028477457.1">
    <property type="nucleotide sequence ID" value="XM_028622565.1"/>
</dbReference>
<gene>
    <name evidence="13" type="primary">HDA1</name>
    <name evidence="13" type="ORF">EHS24_007192</name>
</gene>
<dbReference type="Proteomes" id="UP000279236">
    <property type="component" value="Unassembled WGS sequence"/>
</dbReference>
<dbReference type="SUPFAM" id="SSF52768">
    <property type="entry name" value="Arginase/deacetylase"/>
    <property type="match status" value="1"/>
</dbReference>
<proteinExistence type="inferred from homology"/>
<keyword evidence="5" id="KW-0378">Hydrolase</keyword>
<dbReference type="PRINTS" id="PR01270">
    <property type="entry name" value="HDASUPER"/>
</dbReference>
<evidence type="ECO:0000256" key="9">
    <source>
        <dbReference type="ARBA" id="ARBA00023242"/>
    </source>
</evidence>
<evidence type="ECO:0000256" key="4">
    <source>
        <dbReference type="ARBA" id="ARBA00022491"/>
    </source>
</evidence>
<evidence type="ECO:0000256" key="6">
    <source>
        <dbReference type="ARBA" id="ARBA00022853"/>
    </source>
</evidence>
<dbReference type="PANTHER" id="PTHR10625:SF5">
    <property type="entry name" value="HISTONE DEACETYLASE"/>
    <property type="match status" value="1"/>
</dbReference>
<evidence type="ECO:0000256" key="2">
    <source>
        <dbReference type="ARBA" id="ARBA00007738"/>
    </source>
</evidence>
<dbReference type="OrthoDB" id="424012at2759"/>
<sequence>MSDPNAMDVDASTSSIVQQVSTSIEISEPSGSGHPGNGEVIRIDSVAVTMEVDEPSSTPQPANGTPVAPLASITSSHVPPNGQATPPTDSSAITNGTNAYTTYYTVTGEDGKAPQRMVRTGYVYDPLMMLHCQDGYMPTPDNVVDSGEGHPEEPMRIKRIFTNLKDHGLIRRMKQIEGKEVTAQKETKQYYEQLSLYVCRETAHCARLSCGGVIEACASVCKGEVRNAFAIVRPPGHHAEPDEHMGFCFYNNVAVATREIQRLGLAKKVLILDWDVHHGNGTQRAFWNDPNVLYMSIHRHDGGRFYPTSDFGALDMVGEGPGEGKSVNIPWPSGGFGDADYIYAFQRVVMPIAYEFAPDLVIISAGFDAAQGDQLGACNVTPAGYGHMTHMLCALAGGKVVVALEGGYNLKAISDSALAVAQVLLGETPAEIGHLEASEAATEVMYQVAKVQSKYWKSIDVKACEPPEVGADENISPVIPIPDILKVYRSHHLFNKYQLFQIPLASEELEESYGGQVLCNEKVYEAGNSGVLVVFVHDFGNLRVETDGIATTDIHMANSYLLDTTDTVLNWVTKNNWNVIDVNVLRQLPTTFAKDKPKMVSNNGDKLDGQLLRYLWDNYIELSEAENVVFIGHGTGCAAVMELINNRDVEDKVKAVVQVAGLHSLVRVDPHNESRRNWFRQSNRIYVPSVHPLLSEERLHRRLGGQIHTSEKAKVVDLLNDVLPQIQKFVQSKLPDVATAAQANGQLNGSAAPVVVEA</sequence>
<protein>
    <recommendedName>
        <fullName evidence="3">histone deacetylase</fullName>
        <ecNumber evidence="3">3.5.1.98</ecNumber>
    </recommendedName>
</protein>
<keyword evidence="4" id="KW-0678">Repressor</keyword>
<organism evidence="13 14">
    <name type="scientific">Apiotrichum porosum</name>
    <dbReference type="NCBI Taxonomy" id="105984"/>
    <lineage>
        <taxon>Eukaryota</taxon>
        <taxon>Fungi</taxon>
        <taxon>Dikarya</taxon>
        <taxon>Basidiomycota</taxon>
        <taxon>Agaricomycotina</taxon>
        <taxon>Tremellomycetes</taxon>
        <taxon>Trichosporonales</taxon>
        <taxon>Trichosporonaceae</taxon>
        <taxon>Apiotrichum</taxon>
    </lineage>
</organism>
<dbReference type="PANTHER" id="PTHR10625">
    <property type="entry name" value="HISTONE DEACETYLASE HDAC1-RELATED"/>
    <property type="match status" value="1"/>
</dbReference>
<dbReference type="Pfam" id="PF00850">
    <property type="entry name" value="Hist_deacetyl"/>
    <property type="match status" value="1"/>
</dbReference>
<evidence type="ECO:0000256" key="5">
    <source>
        <dbReference type="ARBA" id="ARBA00022801"/>
    </source>
</evidence>
<dbReference type="EC" id="3.5.1.98" evidence="3"/>
<keyword evidence="6" id="KW-0156">Chromatin regulator</keyword>
<comment type="caution">
    <text evidence="13">The sequence shown here is derived from an EMBL/GenBank/DDBJ whole genome shotgun (WGS) entry which is preliminary data.</text>
</comment>
<dbReference type="AlphaFoldDB" id="A0A427XXP3"/>
<keyword evidence="8" id="KW-0804">Transcription</keyword>
<dbReference type="GO" id="GO:0141221">
    <property type="term" value="F:histone deacetylase activity, hydrolytic mechanism"/>
    <property type="evidence" value="ECO:0007669"/>
    <property type="project" value="UniProtKB-EC"/>
</dbReference>
<accession>A0A427XXP3</accession>
<dbReference type="InterPro" id="IPR029058">
    <property type="entry name" value="AB_hydrolase_fold"/>
</dbReference>
<dbReference type="Pfam" id="PF09757">
    <property type="entry name" value="Arb2-like"/>
    <property type="match status" value="1"/>
</dbReference>
<keyword evidence="7" id="KW-0805">Transcription regulation</keyword>
<evidence type="ECO:0000256" key="10">
    <source>
        <dbReference type="SAM" id="MobiDB-lite"/>
    </source>
</evidence>
<reference evidence="13 14" key="1">
    <citation type="submission" date="2018-11" db="EMBL/GenBank/DDBJ databases">
        <title>Genome sequence of Apiotrichum porosum DSM 27194.</title>
        <authorList>
            <person name="Aliyu H."/>
            <person name="Gorte O."/>
            <person name="Ochsenreither K."/>
        </authorList>
    </citation>
    <scope>NUCLEOTIDE SEQUENCE [LARGE SCALE GENOMIC DNA]</scope>
    <source>
        <strain evidence="13 14">DSM 27194</strain>
    </source>
</reference>
<evidence type="ECO:0000259" key="11">
    <source>
        <dbReference type="Pfam" id="PF00850"/>
    </source>
</evidence>
<evidence type="ECO:0000256" key="1">
    <source>
        <dbReference type="ARBA" id="ARBA00004123"/>
    </source>
</evidence>
<evidence type="ECO:0000256" key="3">
    <source>
        <dbReference type="ARBA" id="ARBA00012111"/>
    </source>
</evidence>
<evidence type="ECO:0000313" key="14">
    <source>
        <dbReference type="Proteomes" id="UP000279236"/>
    </source>
</evidence>
<dbReference type="GO" id="GO:0000118">
    <property type="term" value="C:histone deacetylase complex"/>
    <property type="evidence" value="ECO:0007669"/>
    <property type="project" value="TreeGrafter"/>
</dbReference>
<dbReference type="InterPro" id="IPR023696">
    <property type="entry name" value="Ureohydrolase_dom_sf"/>
</dbReference>
<comment type="subcellular location">
    <subcellularLocation>
        <location evidence="1">Nucleus</location>
    </subcellularLocation>
</comment>
<dbReference type="InterPro" id="IPR019154">
    <property type="entry name" value="Arb2-like_domain"/>
</dbReference>
<evidence type="ECO:0000313" key="13">
    <source>
        <dbReference type="EMBL" id="RSH83505.1"/>
    </source>
</evidence>
<evidence type="ECO:0000256" key="7">
    <source>
        <dbReference type="ARBA" id="ARBA00023015"/>
    </source>
</evidence>
<feature type="region of interest" description="Disordered" evidence="10">
    <location>
        <begin position="74"/>
        <end position="95"/>
    </location>
</feature>
<dbReference type="InterPro" id="IPR023801">
    <property type="entry name" value="His_deacetylse_dom"/>
</dbReference>
<dbReference type="Gene3D" id="3.40.50.1820">
    <property type="entry name" value="alpha/beta hydrolase"/>
    <property type="match status" value="1"/>
</dbReference>
<dbReference type="InterPro" id="IPR000286">
    <property type="entry name" value="HDACs"/>
</dbReference>
<evidence type="ECO:0000259" key="12">
    <source>
        <dbReference type="Pfam" id="PF09757"/>
    </source>
</evidence>
<dbReference type="GeneID" id="39591735"/>
<dbReference type="EMBL" id="RSCE01000004">
    <property type="protein sequence ID" value="RSH83505.1"/>
    <property type="molecule type" value="Genomic_DNA"/>
</dbReference>
<dbReference type="STRING" id="105984.A0A427XXP3"/>
<keyword evidence="9" id="KW-0539">Nucleus</keyword>
<dbReference type="Gene3D" id="3.40.800.20">
    <property type="entry name" value="Histone deacetylase domain"/>
    <property type="match status" value="1"/>
</dbReference>